<reference evidence="4 5" key="1">
    <citation type="submission" date="2017-08" db="EMBL/GenBank/DDBJ databases">
        <title>Substantial Increase in Enzyme Production by Combined Drug-Resistance Mutations in Paenibacillus agaridevorans.</title>
        <authorList>
            <person name="Tanaka Y."/>
            <person name="Funane K."/>
            <person name="Hosaka T."/>
            <person name="Shiwa Y."/>
            <person name="Fujita N."/>
            <person name="Miyazaki T."/>
            <person name="Yoshikawa H."/>
            <person name="Murakami K."/>
            <person name="Kasahara K."/>
            <person name="Inaoka T."/>
            <person name="Hiraga Y."/>
            <person name="Ochi K."/>
        </authorList>
    </citation>
    <scope>NUCLEOTIDE SEQUENCE [LARGE SCALE GENOMIC DNA]</scope>
    <source>
        <strain evidence="4 5">T-3040</strain>
    </source>
</reference>
<gene>
    <name evidence="4" type="ORF">PAT3040_07080</name>
</gene>
<dbReference type="InterPro" id="IPR050768">
    <property type="entry name" value="UPF0353/GerABKA_families"/>
</dbReference>
<keyword evidence="2 3" id="KW-0472">Membrane</keyword>
<accession>A0A2R5F6R1</accession>
<dbReference type="PANTHER" id="PTHR22550">
    <property type="entry name" value="SPORE GERMINATION PROTEIN"/>
    <property type="match status" value="1"/>
</dbReference>
<dbReference type="RefSeq" id="WP_108996273.1">
    <property type="nucleotide sequence ID" value="NZ_BDQX01000458.1"/>
</dbReference>
<dbReference type="Pfam" id="PF03323">
    <property type="entry name" value="GerA"/>
    <property type="match status" value="1"/>
</dbReference>
<comment type="caution">
    <text evidence="4">The sequence shown here is derived from an EMBL/GenBank/DDBJ whole genome shotgun (WGS) entry which is preliminary data.</text>
</comment>
<dbReference type="GO" id="GO:0009847">
    <property type="term" value="P:spore germination"/>
    <property type="evidence" value="ECO:0007669"/>
    <property type="project" value="InterPro"/>
</dbReference>
<evidence type="ECO:0000256" key="2">
    <source>
        <dbReference type="ARBA" id="ARBA00023136"/>
    </source>
</evidence>
<dbReference type="EMBL" id="BDQX01000458">
    <property type="protein sequence ID" value="GBG12214.1"/>
    <property type="molecule type" value="Genomic_DNA"/>
</dbReference>
<protein>
    <submittedName>
        <fullName evidence="4">Spore germination protein</fullName>
    </submittedName>
</protein>
<name>A0A2R5F6R1_9BACL</name>
<sequence length="505" mass="55747">MNAYESKGNDPDLRLPESLNEFQEAIIELMGDSSDIVYREVQFAGIGGLVVYVEGLADPSGILDSLMEAKNEDRTREGENGVSPGQALRELKINTLSEGRIMEIDSLGAASVCLLAGGTVVYLDGLAKALAAGTQNLKQRAVQEATSQSVVRGPREGFTESISDNTALIRRRIQNPSLRMRYFRMGEETRTSVVVMYMNGKADPNILRELYDKLEKADLPSILESNYIEEMIQDQRYSPFPTVYNSERPDVISSALLEGRIAILVDGSPFVLVVPALFMHYFQSSEDYYQRGDFASLVRLLRYFCFAIALLTPSFYIAITTYHQEMIPPNLLLSLIGQREGIPFPAFIEALIMEITFEILREAGIRLPKSIGQSVSIVGTLVIGQAAVEAGLISAAMVIVVSITAISNFALPAFNVGISARLLRFPFMVLSALFGLYGIIVLLIMLGLHLCKLESMGVPYMTSFAPFRLSDQKDALVRLMRPFARKYFGSLKKQPDPARPSEGSS</sequence>
<dbReference type="GO" id="GO:0016020">
    <property type="term" value="C:membrane"/>
    <property type="evidence" value="ECO:0007669"/>
    <property type="project" value="InterPro"/>
</dbReference>
<keyword evidence="5" id="KW-1185">Reference proteome</keyword>
<dbReference type="PIRSF" id="PIRSF005690">
    <property type="entry name" value="GerBA"/>
    <property type="match status" value="1"/>
</dbReference>
<organism evidence="4 5">
    <name type="scientific">Paenibacillus agaridevorans</name>
    <dbReference type="NCBI Taxonomy" id="171404"/>
    <lineage>
        <taxon>Bacteria</taxon>
        <taxon>Bacillati</taxon>
        <taxon>Bacillota</taxon>
        <taxon>Bacilli</taxon>
        <taxon>Bacillales</taxon>
        <taxon>Paenibacillaceae</taxon>
        <taxon>Paenibacillus</taxon>
    </lineage>
</organism>
<keyword evidence="3" id="KW-0812">Transmembrane</keyword>
<comment type="similarity">
    <text evidence="1">Belongs to the GerABKA family.</text>
</comment>
<evidence type="ECO:0000256" key="1">
    <source>
        <dbReference type="ARBA" id="ARBA00005278"/>
    </source>
</evidence>
<feature type="transmembrane region" description="Helical" evidence="3">
    <location>
        <begin position="381"/>
        <end position="407"/>
    </location>
</feature>
<evidence type="ECO:0000256" key="3">
    <source>
        <dbReference type="SAM" id="Phobius"/>
    </source>
</evidence>
<dbReference type="PANTHER" id="PTHR22550:SF5">
    <property type="entry name" value="LEUCINE ZIPPER PROTEIN 4"/>
    <property type="match status" value="1"/>
</dbReference>
<feature type="transmembrane region" description="Helical" evidence="3">
    <location>
        <begin position="427"/>
        <end position="451"/>
    </location>
</feature>
<evidence type="ECO:0000313" key="5">
    <source>
        <dbReference type="Proteomes" id="UP000245202"/>
    </source>
</evidence>
<feature type="transmembrane region" description="Helical" evidence="3">
    <location>
        <begin position="261"/>
        <end position="282"/>
    </location>
</feature>
<keyword evidence="3" id="KW-1133">Transmembrane helix</keyword>
<dbReference type="InterPro" id="IPR004995">
    <property type="entry name" value="Spore_Ger"/>
</dbReference>
<dbReference type="AlphaFoldDB" id="A0A2R5F6R1"/>
<proteinExistence type="inferred from homology"/>
<dbReference type="Proteomes" id="UP000245202">
    <property type="component" value="Unassembled WGS sequence"/>
</dbReference>
<feature type="transmembrane region" description="Helical" evidence="3">
    <location>
        <begin position="303"/>
        <end position="322"/>
    </location>
</feature>
<evidence type="ECO:0000313" key="4">
    <source>
        <dbReference type="EMBL" id="GBG12214.1"/>
    </source>
</evidence>